<dbReference type="RefSeq" id="WP_091233178.1">
    <property type="nucleotide sequence ID" value="NZ_FNBG01000021.1"/>
</dbReference>
<dbReference type="GO" id="GO:1990362">
    <property type="term" value="F:butanol dehydrogenase (NAD+) activity"/>
    <property type="evidence" value="ECO:0007669"/>
    <property type="project" value="InterPro"/>
</dbReference>
<dbReference type="AlphaFoldDB" id="A0A1G7QA41"/>
<dbReference type="GO" id="GO:0046872">
    <property type="term" value="F:metal ion binding"/>
    <property type="evidence" value="ECO:0007669"/>
    <property type="project" value="InterPro"/>
</dbReference>
<dbReference type="GO" id="GO:0005829">
    <property type="term" value="C:cytosol"/>
    <property type="evidence" value="ECO:0007669"/>
    <property type="project" value="TreeGrafter"/>
</dbReference>
<dbReference type="Pfam" id="PF25137">
    <property type="entry name" value="ADH_Fe_C"/>
    <property type="match status" value="1"/>
</dbReference>
<evidence type="ECO:0000313" key="7">
    <source>
        <dbReference type="Proteomes" id="UP000198972"/>
    </source>
</evidence>
<dbReference type="PANTHER" id="PTHR43633">
    <property type="entry name" value="ALCOHOL DEHYDROGENASE YQHD"/>
    <property type="match status" value="1"/>
</dbReference>
<dbReference type="PROSITE" id="PS00913">
    <property type="entry name" value="ADH_IRON_1"/>
    <property type="match status" value="1"/>
</dbReference>
<comment type="similarity">
    <text evidence="1">Belongs to the iron-containing alcohol dehydrogenase family.</text>
</comment>
<dbReference type="PANTHER" id="PTHR43633:SF1">
    <property type="entry name" value="ALCOHOL DEHYDROGENASE YQHD"/>
    <property type="match status" value="1"/>
</dbReference>
<dbReference type="Proteomes" id="UP000198972">
    <property type="component" value="Unassembled WGS sequence"/>
</dbReference>
<keyword evidence="3" id="KW-0520">NAD</keyword>
<evidence type="ECO:0000313" key="6">
    <source>
        <dbReference type="EMBL" id="SDF95328.1"/>
    </source>
</evidence>
<dbReference type="Pfam" id="PF00465">
    <property type="entry name" value="Fe-ADH"/>
    <property type="match status" value="1"/>
</dbReference>
<dbReference type="Gene3D" id="1.20.1090.10">
    <property type="entry name" value="Dehydroquinate synthase-like - alpha domain"/>
    <property type="match status" value="1"/>
</dbReference>
<organism evidence="6 7">
    <name type="scientific">Fontibacillus panacisegetis</name>
    <dbReference type="NCBI Taxonomy" id="670482"/>
    <lineage>
        <taxon>Bacteria</taxon>
        <taxon>Bacillati</taxon>
        <taxon>Bacillota</taxon>
        <taxon>Bacilli</taxon>
        <taxon>Bacillales</taxon>
        <taxon>Paenibacillaceae</taxon>
        <taxon>Fontibacillus</taxon>
    </lineage>
</organism>
<proteinExistence type="inferred from homology"/>
<name>A0A1G7QA41_9BACL</name>
<feature type="domain" description="Alcohol dehydrogenase iron-type/glycerol dehydrogenase GldA" evidence="4">
    <location>
        <begin position="9"/>
        <end position="177"/>
    </location>
</feature>
<evidence type="ECO:0000259" key="4">
    <source>
        <dbReference type="Pfam" id="PF00465"/>
    </source>
</evidence>
<dbReference type="OrthoDB" id="9801156at2"/>
<dbReference type="GO" id="GO:0008106">
    <property type="term" value="F:alcohol dehydrogenase (NADP+) activity"/>
    <property type="evidence" value="ECO:0007669"/>
    <property type="project" value="TreeGrafter"/>
</dbReference>
<dbReference type="InterPro" id="IPR044731">
    <property type="entry name" value="BDH-like"/>
</dbReference>
<evidence type="ECO:0000259" key="5">
    <source>
        <dbReference type="Pfam" id="PF25137"/>
    </source>
</evidence>
<dbReference type="CDD" id="cd08187">
    <property type="entry name" value="BDH"/>
    <property type="match status" value="1"/>
</dbReference>
<feature type="domain" description="Fe-containing alcohol dehydrogenase-like C-terminal" evidence="5">
    <location>
        <begin position="188"/>
        <end position="384"/>
    </location>
</feature>
<reference evidence="6 7" key="1">
    <citation type="submission" date="2016-10" db="EMBL/GenBank/DDBJ databases">
        <authorList>
            <person name="de Groot N.N."/>
        </authorList>
    </citation>
    <scope>NUCLEOTIDE SEQUENCE [LARGE SCALE GENOMIC DNA]</scope>
    <source>
        <strain evidence="6 7">DSM 28129</strain>
    </source>
</reference>
<dbReference type="Gene3D" id="3.40.50.1970">
    <property type="match status" value="1"/>
</dbReference>
<dbReference type="SUPFAM" id="SSF56796">
    <property type="entry name" value="Dehydroquinate synthase-like"/>
    <property type="match status" value="1"/>
</dbReference>
<dbReference type="FunFam" id="1.20.1090.10:FF:000009">
    <property type="entry name" value="NADH-dependent butanol dehydrogenase"/>
    <property type="match status" value="1"/>
</dbReference>
<gene>
    <name evidence="6" type="ORF">SAMN04488542_12180</name>
</gene>
<dbReference type="FunFam" id="3.40.50.1970:FF:000003">
    <property type="entry name" value="Alcohol dehydrogenase, iron-containing"/>
    <property type="match status" value="1"/>
</dbReference>
<dbReference type="InterPro" id="IPR001670">
    <property type="entry name" value="ADH_Fe/GldA"/>
</dbReference>
<evidence type="ECO:0000256" key="1">
    <source>
        <dbReference type="ARBA" id="ARBA00007358"/>
    </source>
</evidence>
<dbReference type="STRING" id="670482.SAMN04488542_12180"/>
<keyword evidence="2" id="KW-0560">Oxidoreductase</keyword>
<sequence>MDRFQFHNPTKLIFGKNQLQALSTLVPHYGKRVLLVYGGGSIKRSGLYDRVIAILQEIGAEVTELAGVEPNPRLSTVHKGVDLCKSNDIELILAVGGGSVLDCSKAIAVGAKYDGDMWDFAEHKAAPKDALPLGTVLTMAATGSEMNGGSVISNEETQEKLGWGSSYAYPAFSILEPENTITLPKDQTVYGIVDIMSHVLEHYFHKDSNTLLQDEFCEGLLRTVIETAPKLVNDLENFEHRETILLSGTMALNGVLNMGLSGDWATHNIEHAVSAVYDIPHGGGLAILFPNWMKYVMHHDIPRFKRLATHVFSVDPSGKSDEQIASEGIAALRAFWNSIGAPSSLSDYNIDDSNLESMADKAVRFGAFGNFAVLEKSDVLEIYRLSL</sequence>
<dbReference type="PROSITE" id="PS00060">
    <property type="entry name" value="ADH_IRON_2"/>
    <property type="match status" value="1"/>
</dbReference>
<evidence type="ECO:0000256" key="3">
    <source>
        <dbReference type="ARBA" id="ARBA00023027"/>
    </source>
</evidence>
<accession>A0A1G7QA41</accession>
<keyword evidence="7" id="KW-1185">Reference proteome</keyword>
<protein>
    <submittedName>
        <fullName evidence="6">Alcohol dehydrogenase YqhD, Fe-dependent ADH family</fullName>
    </submittedName>
</protein>
<dbReference type="InterPro" id="IPR018211">
    <property type="entry name" value="ADH_Fe_CS"/>
</dbReference>
<dbReference type="EMBL" id="FNBG01000021">
    <property type="protein sequence ID" value="SDF95328.1"/>
    <property type="molecule type" value="Genomic_DNA"/>
</dbReference>
<dbReference type="InterPro" id="IPR056798">
    <property type="entry name" value="ADH_Fe_C"/>
</dbReference>
<evidence type="ECO:0000256" key="2">
    <source>
        <dbReference type="ARBA" id="ARBA00023002"/>
    </source>
</evidence>
<dbReference type="GO" id="GO:1990002">
    <property type="term" value="F:methylglyoxal reductase (NADPH) (acetol producing) activity"/>
    <property type="evidence" value="ECO:0007669"/>
    <property type="project" value="TreeGrafter"/>
</dbReference>